<evidence type="ECO:0000313" key="3">
    <source>
        <dbReference type="Proteomes" id="UP000283530"/>
    </source>
</evidence>
<dbReference type="EMBL" id="QPKB01000003">
    <property type="protein sequence ID" value="RWR78486.1"/>
    <property type="molecule type" value="Genomic_DNA"/>
</dbReference>
<dbReference type="AlphaFoldDB" id="A0A3S3M7G3"/>
<keyword evidence="2" id="KW-0813">Transport</keyword>
<keyword evidence="1" id="KW-1133">Transmembrane helix</keyword>
<dbReference type="Proteomes" id="UP000283530">
    <property type="component" value="Unassembled WGS sequence"/>
</dbReference>
<keyword evidence="2" id="KW-0407">Ion channel</keyword>
<dbReference type="PANTHER" id="PTHR34064">
    <property type="entry name" value="OS04G0672300 PROTEIN"/>
    <property type="match status" value="1"/>
</dbReference>
<evidence type="ECO:0000256" key="1">
    <source>
        <dbReference type="SAM" id="Phobius"/>
    </source>
</evidence>
<keyword evidence="1" id="KW-0812">Transmembrane</keyword>
<sequence length="299" mass="33605">MHALVINSTKNSQHNTEGDFQVGTKTTSFWFQMAICSQEKVDPYVQKIVDGTRDFTSGTGEDASTHSYCLDVVPVFDNSSIPVTLECPYESSQDQDYCSISGFSEKQSNNPVNPHSSSDLALLSFFEVPTSYPFESQICSDVRKNCGNYIDLKIESAENYMSCGLDIEFAEEYFDDPKVTDENLKLRTTEGVLNTFLLRKSSLQVGVKIFQSLADYSTMFLKGTFRVAKTALPLHWSTDKCTNDKGLDANCNRHQRYKRSSSFNSRKIVLFSSILSSMGTMVLIYLTLRVKQISDGLRV</sequence>
<evidence type="ECO:0000313" key="2">
    <source>
        <dbReference type="EMBL" id="RWR78486.1"/>
    </source>
</evidence>
<keyword evidence="2" id="KW-0406">Ion transport</keyword>
<protein>
    <submittedName>
        <fullName evidence="2">Potassium channel subfamily K member 10</fullName>
    </submittedName>
</protein>
<gene>
    <name evidence="2" type="ORF">CKAN_00702100</name>
</gene>
<feature type="transmembrane region" description="Helical" evidence="1">
    <location>
        <begin position="268"/>
        <end position="288"/>
    </location>
</feature>
<dbReference type="OrthoDB" id="1911818at2759"/>
<name>A0A3S3M7G3_9MAGN</name>
<keyword evidence="1" id="KW-0472">Membrane</keyword>
<dbReference type="GO" id="GO:0034220">
    <property type="term" value="P:monoatomic ion transmembrane transport"/>
    <property type="evidence" value="ECO:0007669"/>
    <property type="project" value="UniProtKB-KW"/>
</dbReference>
<organism evidence="2 3">
    <name type="scientific">Cinnamomum micranthum f. kanehirae</name>
    <dbReference type="NCBI Taxonomy" id="337451"/>
    <lineage>
        <taxon>Eukaryota</taxon>
        <taxon>Viridiplantae</taxon>
        <taxon>Streptophyta</taxon>
        <taxon>Embryophyta</taxon>
        <taxon>Tracheophyta</taxon>
        <taxon>Spermatophyta</taxon>
        <taxon>Magnoliopsida</taxon>
        <taxon>Magnoliidae</taxon>
        <taxon>Laurales</taxon>
        <taxon>Lauraceae</taxon>
        <taxon>Cinnamomum</taxon>
    </lineage>
</organism>
<dbReference type="PANTHER" id="PTHR34064:SF5">
    <property type="entry name" value="PROTEIN, PUTATIVE-RELATED"/>
    <property type="match status" value="1"/>
</dbReference>
<accession>A0A3S3M7G3</accession>
<proteinExistence type="predicted"/>
<reference evidence="2 3" key="1">
    <citation type="journal article" date="2019" name="Nat. Plants">
        <title>Stout camphor tree genome fills gaps in understanding of flowering plant genome evolution.</title>
        <authorList>
            <person name="Chaw S.M."/>
            <person name="Liu Y.C."/>
            <person name="Wu Y.W."/>
            <person name="Wang H.Y."/>
            <person name="Lin C.I."/>
            <person name="Wu C.S."/>
            <person name="Ke H.M."/>
            <person name="Chang L.Y."/>
            <person name="Hsu C.Y."/>
            <person name="Yang H.T."/>
            <person name="Sudianto E."/>
            <person name="Hsu M.H."/>
            <person name="Wu K.P."/>
            <person name="Wang L.N."/>
            <person name="Leebens-Mack J.H."/>
            <person name="Tsai I.J."/>
        </authorList>
    </citation>
    <scope>NUCLEOTIDE SEQUENCE [LARGE SCALE GENOMIC DNA]</scope>
    <source>
        <strain evidence="3">cv. Chaw 1501</strain>
        <tissue evidence="2">Young leaves</tissue>
    </source>
</reference>
<keyword evidence="3" id="KW-1185">Reference proteome</keyword>
<comment type="caution">
    <text evidence="2">The sequence shown here is derived from an EMBL/GenBank/DDBJ whole genome shotgun (WGS) entry which is preliminary data.</text>
</comment>